<keyword evidence="2" id="KW-0732">Signal</keyword>
<dbReference type="AlphaFoldDB" id="A0A5J4PTI0"/>
<evidence type="ECO:0000256" key="1">
    <source>
        <dbReference type="ARBA" id="ARBA00004442"/>
    </source>
</evidence>
<feature type="domain" description="RagB/SusD" evidence="5">
    <location>
        <begin position="20"/>
        <end position="205"/>
    </location>
</feature>
<proteinExistence type="predicted"/>
<dbReference type="Pfam" id="PF07980">
    <property type="entry name" value="SusD_RagB"/>
    <property type="match status" value="1"/>
</dbReference>
<dbReference type="GO" id="GO:0009279">
    <property type="term" value="C:cell outer membrane"/>
    <property type="evidence" value="ECO:0007669"/>
    <property type="project" value="UniProtKB-SubCell"/>
</dbReference>
<dbReference type="SUPFAM" id="SSF48452">
    <property type="entry name" value="TPR-like"/>
    <property type="match status" value="1"/>
</dbReference>
<gene>
    <name evidence="6" type="ORF">EZS27_037300</name>
</gene>
<keyword evidence="4" id="KW-0998">Cell outer membrane</keyword>
<dbReference type="Gene3D" id="1.25.40.390">
    <property type="match status" value="1"/>
</dbReference>
<evidence type="ECO:0000256" key="4">
    <source>
        <dbReference type="ARBA" id="ARBA00023237"/>
    </source>
</evidence>
<reference evidence="6" key="1">
    <citation type="submission" date="2019-03" db="EMBL/GenBank/DDBJ databases">
        <title>Single cell metagenomics reveals metabolic interactions within the superorganism composed of flagellate Streblomastix strix and complex community of Bacteroidetes bacteria on its surface.</title>
        <authorList>
            <person name="Treitli S.C."/>
            <person name="Kolisko M."/>
            <person name="Husnik F."/>
            <person name="Keeling P."/>
            <person name="Hampl V."/>
        </authorList>
    </citation>
    <scope>NUCLEOTIDE SEQUENCE</scope>
    <source>
        <strain evidence="6">STM</strain>
    </source>
</reference>
<evidence type="ECO:0000313" key="6">
    <source>
        <dbReference type="EMBL" id="KAA6311603.1"/>
    </source>
</evidence>
<comment type="subcellular location">
    <subcellularLocation>
        <location evidence="1">Cell outer membrane</location>
    </subcellularLocation>
</comment>
<dbReference type="EMBL" id="SNRY01006867">
    <property type="protein sequence ID" value="KAA6311603.1"/>
    <property type="molecule type" value="Genomic_DNA"/>
</dbReference>
<evidence type="ECO:0000256" key="3">
    <source>
        <dbReference type="ARBA" id="ARBA00023136"/>
    </source>
</evidence>
<protein>
    <submittedName>
        <fullName evidence="6">RagB/SusD family nutrient uptake outer membrane protein</fullName>
    </submittedName>
</protein>
<dbReference type="InterPro" id="IPR011990">
    <property type="entry name" value="TPR-like_helical_dom_sf"/>
</dbReference>
<keyword evidence="3" id="KW-0472">Membrane</keyword>
<evidence type="ECO:0000259" key="5">
    <source>
        <dbReference type="Pfam" id="PF07980"/>
    </source>
</evidence>
<organism evidence="6">
    <name type="scientific">termite gut metagenome</name>
    <dbReference type="NCBI Taxonomy" id="433724"/>
    <lineage>
        <taxon>unclassified sequences</taxon>
        <taxon>metagenomes</taxon>
        <taxon>organismal metagenomes</taxon>
    </lineage>
</organism>
<comment type="caution">
    <text evidence="6">The sequence shown here is derived from an EMBL/GenBank/DDBJ whole genome shotgun (WGS) entry which is preliminary data.</text>
</comment>
<sequence length="215" mass="24640">MKSTGLLPYIEAEDSSMTINTASGYDPNNPYSGRDPRFEASILHDGSIWAGRETETYHGGLDSPESSVGSWNASLTAYCYKKFIDENIPLVGASVNQTNPWIYFRYGEILLNYAEAKFELGDEATAREYLNKIRSRPSVQMPPIPETETGDKLRMRIQNERRVELAFEEHRFFDVRRWKIAMETENKPLPAINIQKLSNGSKTYQIVTLKERNFL</sequence>
<accession>A0A5J4PTI0</accession>
<evidence type="ECO:0000256" key="2">
    <source>
        <dbReference type="ARBA" id="ARBA00022729"/>
    </source>
</evidence>
<dbReference type="InterPro" id="IPR012944">
    <property type="entry name" value="SusD_RagB_dom"/>
</dbReference>
<name>A0A5J4PTI0_9ZZZZ</name>